<evidence type="ECO:0000256" key="2">
    <source>
        <dbReference type="SAM" id="MobiDB-lite"/>
    </source>
</evidence>
<dbReference type="AlphaFoldDB" id="A0A086ZTA0"/>
<gene>
    <name evidence="3" type="ORF">BBIA_1438</name>
</gene>
<sequence>MAEDNSAPNAENDSSGSPPEDIDWKARYEAELERSKSWRGKAEANKSAADELAALKESQLSETQKLEARAARAEKELNDLKTAQQRLTWRDEAAKKTGVPVDLLRGETAEEINAHAQAIKTYMAAQTKPSAAKVADPAGTPDAAANPNVGLLKQLFGGK</sequence>
<protein>
    <submittedName>
        <fullName evidence="3">Heavy metal transporter</fullName>
    </submittedName>
</protein>
<evidence type="ECO:0000313" key="4">
    <source>
        <dbReference type="Proteomes" id="UP000029108"/>
    </source>
</evidence>
<comment type="caution">
    <text evidence="3">The sequence shown here is derived from an EMBL/GenBank/DDBJ whole genome shotgun (WGS) entry which is preliminary data.</text>
</comment>
<accession>A0A086ZTA0</accession>
<feature type="coiled-coil region" evidence="1">
    <location>
        <begin position="56"/>
        <end position="90"/>
    </location>
</feature>
<dbReference type="eggNOG" id="ENOG5033MJH">
    <property type="taxonomic scope" value="Bacteria"/>
</dbReference>
<keyword evidence="4" id="KW-1185">Reference proteome</keyword>
<proteinExistence type="predicted"/>
<keyword evidence="1" id="KW-0175">Coiled coil</keyword>
<dbReference type="STRING" id="1437608.GCA_000771645_00968"/>
<evidence type="ECO:0000313" key="3">
    <source>
        <dbReference type="EMBL" id="KFI49750.1"/>
    </source>
</evidence>
<dbReference type="OrthoDB" id="3239701at2"/>
<dbReference type="EMBL" id="JGYN01000020">
    <property type="protein sequence ID" value="KFI49750.1"/>
    <property type="molecule type" value="Genomic_DNA"/>
</dbReference>
<dbReference type="RefSeq" id="WP_051923889.1">
    <property type="nucleotide sequence ID" value="NZ_JDUU01000002.1"/>
</dbReference>
<feature type="region of interest" description="Disordered" evidence="2">
    <location>
        <begin position="1"/>
        <end position="23"/>
    </location>
</feature>
<organism evidence="3 4">
    <name type="scientific">Bifidobacterium biavatii DSM 23969</name>
    <dbReference type="NCBI Taxonomy" id="1437608"/>
    <lineage>
        <taxon>Bacteria</taxon>
        <taxon>Bacillati</taxon>
        <taxon>Actinomycetota</taxon>
        <taxon>Actinomycetes</taxon>
        <taxon>Bifidobacteriales</taxon>
        <taxon>Bifidobacteriaceae</taxon>
        <taxon>Bifidobacterium</taxon>
    </lineage>
</organism>
<feature type="compositionally biased region" description="Polar residues" evidence="2">
    <location>
        <begin position="1"/>
        <end position="17"/>
    </location>
</feature>
<evidence type="ECO:0000256" key="1">
    <source>
        <dbReference type="SAM" id="Coils"/>
    </source>
</evidence>
<reference evidence="3 4" key="1">
    <citation type="submission" date="2014-03" db="EMBL/GenBank/DDBJ databases">
        <title>Genomics of Bifidobacteria.</title>
        <authorList>
            <person name="Ventura M."/>
            <person name="Milani C."/>
            <person name="Lugli G.A."/>
        </authorList>
    </citation>
    <scope>NUCLEOTIDE SEQUENCE [LARGE SCALE GENOMIC DNA]</scope>
    <source>
        <strain evidence="3 4">DSM 23969</strain>
    </source>
</reference>
<name>A0A086ZTA0_9BIFI</name>
<dbReference type="Proteomes" id="UP000029108">
    <property type="component" value="Unassembled WGS sequence"/>
</dbReference>